<evidence type="ECO:0000313" key="4">
    <source>
        <dbReference type="Proteomes" id="UP001455709"/>
    </source>
</evidence>
<sequence>MSAHLVVALGCAFQTRQWQEQSLLQTEGAGELKRASIVNELTGPLTGEGRLEYQLLYPTSPDGDVIFTGFERVTGTWDGLSGSFVLRHDGVYSPTAGARAALQVLSGSGSGDFAGLSGEGRLAARAGERGGEYTLMLKRG</sequence>
<accession>A0A1D9LJ53</accession>
<dbReference type="InterPro" id="IPR021607">
    <property type="entry name" value="DUF3224"/>
</dbReference>
<proteinExistence type="predicted"/>
<dbReference type="Proteomes" id="UP001455709">
    <property type="component" value="Unassembled WGS sequence"/>
</dbReference>
<reference evidence="1 3" key="1">
    <citation type="submission" date="2016-10" db="EMBL/GenBank/DDBJ databases">
        <title>Chromobacterium muskegensis sp. nov., an insecticidal bacterium isolated from Sphagnum bogs.</title>
        <authorList>
            <person name="Sparks M.E."/>
            <person name="Blackburn M.B."/>
            <person name="Gundersen-Rindal D.E."/>
            <person name="Mitchell A."/>
            <person name="Farrar R."/>
            <person name="Kuhar D."/>
        </authorList>
    </citation>
    <scope>NUCLEOTIDE SEQUENCE [LARGE SCALE GENOMIC DNA]</scope>
    <source>
        <strain evidence="1 3">21-1</strain>
    </source>
</reference>
<dbReference type="InterPro" id="IPR023159">
    <property type="entry name" value="SO1590-like_sf"/>
</dbReference>
<dbReference type="Proteomes" id="UP000178776">
    <property type="component" value="Chromosome"/>
</dbReference>
<evidence type="ECO:0000313" key="3">
    <source>
        <dbReference type="Proteomes" id="UP000178776"/>
    </source>
</evidence>
<dbReference type="Pfam" id="PF11528">
    <property type="entry name" value="DUF3224"/>
    <property type="match status" value="1"/>
</dbReference>
<reference evidence="2 4" key="2">
    <citation type="submission" date="2024-05" db="EMBL/GenBank/DDBJ databases">
        <authorList>
            <person name="De Oliveira J.P."/>
            <person name="Noriler S.A."/>
            <person name="De Oliveira A.G."/>
            <person name="Sipoli D.S."/>
        </authorList>
    </citation>
    <scope>NUCLEOTIDE SEQUENCE [LARGE SCALE GENOMIC DNA]</scope>
    <source>
        <strain evidence="2 4">LABIM189</strain>
    </source>
</reference>
<name>A0A1D9LJ53_9NEIS</name>
<keyword evidence="4" id="KW-1185">Reference proteome</keyword>
<dbReference type="GeneID" id="68842665"/>
<dbReference type="EMBL" id="CP017707">
    <property type="protein sequence ID" value="AOZ51315.1"/>
    <property type="molecule type" value="Genomic_DNA"/>
</dbReference>
<dbReference type="KEGG" id="cvc:BKX93_15765"/>
<dbReference type="STRING" id="1108595.BKX93_15765"/>
<dbReference type="Gene3D" id="2.40.350.10">
    <property type="entry name" value="SO1590-like"/>
    <property type="match status" value="1"/>
</dbReference>
<organism evidence="1 3">
    <name type="scientific">Chromobacterium vaccinii</name>
    <dbReference type="NCBI Taxonomy" id="1108595"/>
    <lineage>
        <taxon>Bacteria</taxon>
        <taxon>Pseudomonadati</taxon>
        <taxon>Pseudomonadota</taxon>
        <taxon>Betaproteobacteria</taxon>
        <taxon>Neisseriales</taxon>
        <taxon>Chromobacteriaceae</taxon>
        <taxon>Chromobacterium</taxon>
    </lineage>
</organism>
<evidence type="ECO:0000313" key="1">
    <source>
        <dbReference type="EMBL" id="AOZ51315.1"/>
    </source>
</evidence>
<dbReference type="SUPFAM" id="SSF159238">
    <property type="entry name" value="SO1590-like"/>
    <property type="match status" value="1"/>
</dbReference>
<dbReference type="AlphaFoldDB" id="A0A1D9LJ53"/>
<protein>
    <submittedName>
        <fullName evidence="2">DUF3224 domain-containing protein</fullName>
    </submittedName>
</protein>
<dbReference type="RefSeq" id="WP_070980548.1">
    <property type="nucleotide sequence ID" value="NZ_CP017707.1"/>
</dbReference>
<gene>
    <name evidence="2" type="ORF">ABGV49_07500</name>
    <name evidence="1" type="ORF">BKX93_15765</name>
</gene>
<evidence type="ECO:0000313" key="2">
    <source>
        <dbReference type="EMBL" id="MEO2216892.1"/>
    </source>
</evidence>
<dbReference type="EMBL" id="JBDOJC010000001">
    <property type="protein sequence ID" value="MEO2216892.1"/>
    <property type="molecule type" value="Genomic_DNA"/>
</dbReference>